<feature type="active site" evidence="9">
    <location>
        <position position="290"/>
    </location>
</feature>
<dbReference type="CDD" id="cd09110">
    <property type="entry name" value="PLDc_CLS_1"/>
    <property type="match status" value="1"/>
</dbReference>
<dbReference type="Pfam" id="PF13091">
    <property type="entry name" value="PLDc_2"/>
    <property type="match status" value="2"/>
</dbReference>
<comment type="catalytic activity">
    <reaction evidence="9">
        <text>2 a 1,2-diacyl-sn-glycero-3-phospho-(1'-sn-glycerol) = a cardiolipin + glycerol</text>
        <dbReference type="Rhea" id="RHEA:31451"/>
        <dbReference type="ChEBI" id="CHEBI:17754"/>
        <dbReference type="ChEBI" id="CHEBI:62237"/>
        <dbReference type="ChEBI" id="CHEBI:64716"/>
    </reaction>
</comment>
<keyword evidence="3 9" id="KW-0808">Transferase</keyword>
<dbReference type="InterPro" id="IPR025202">
    <property type="entry name" value="PLD-like_dom"/>
</dbReference>
<dbReference type="STRING" id="579405.Dd703_2425"/>
<feature type="active site" evidence="9">
    <location>
        <position position="113"/>
    </location>
</feature>
<evidence type="ECO:0000256" key="2">
    <source>
        <dbReference type="ARBA" id="ARBA00022516"/>
    </source>
</evidence>
<dbReference type="FunFam" id="3.30.870.10:FF:000015">
    <property type="entry name" value="Cardiolipin synthase B"/>
    <property type="match status" value="1"/>
</dbReference>
<evidence type="ECO:0000256" key="9">
    <source>
        <dbReference type="HAMAP-Rule" id="MF_01917"/>
    </source>
</evidence>
<feature type="active site" evidence="9">
    <location>
        <position position="120"/>
    </location>
</feature>
<feature type="domain" description="PLD phosphodiesterase" evidence="10">
    <location>
        <begin position="285"/>
        <end position="312"/>
    </location>
</feature>
<dbReference type="Gene3D" id="3.30.870.10">
    <property type="entry name" value="Endonuclease Chain A"/>
    <property type="match status" value="3"/>
</dbReference>
<dbReference type="GO" id="GO:0032049">
    <property type="term" value="P:cardiolipin biosynthetic process"/>
    <property type="evidence" value="ECO:0007669"/>
    <property type="project" value="InterPro"/>
</dbReference>
<evidence type="ECO:0000259" key="10">
    <source>
        <dbReference type="PROSITE" id="PS50035"/>
    </source>
</evidence>
<sequence length="401" mass="46513">MKTEWRDGNQIALLVNGDNFYPSAFEAIRQAHSRVVLETFILFEDEVGWGLHAALLAAAQRGVSIDVTADGYGSHDLTTEFLRPLIKAGVRFHFYDPRPRLLGMRTNLFRRLHRKILVVDGDTAWIGGINYSADHLLSYGNTAKQDYAVKVRGPVVDDIYRYVLAALASDEEPRRWWHPRFHRPALPHPGNAQALFIWRDNRTHRHDIEKHYLQMLRRAKHEVIIANAYFFPGYRLLRAMRNAVRRNVQVRLIIQGQPDIPIVLFGARLLYRYLVDAGVEVYEYRQRPLHGKVALQDDYWATVGSSNLDPLSLALNLEANLVIHDRDFNQQLRDNLRQLIQEESRRVEEQHVPRKNGWRLLVNVAVFHFLRRFPALAGWLPAHTPQLTQIDIPEPPHMPPQ</sequence>
<organism evidence="11 12">
    <name type="scientific">Musicola paradisiaca (strain Ech703)</name>
    <name type="common">Dickeya paradisiaca</name>
    <name type="synonym">Dickeya dadantii</name>
    <dbReference type="NCBI Taxonomy" id="579405"/>
    <lineage>
        <taxon>Bacteria</taxon>
        <taxon>Pseudomonadati</taxon>
        <taxon>Pseudomonadota</taxon>
        <taxon>Gammaproteobacteria</taxon>
        <taxon>Enterobacterales</taxon>
        <taxon>Pectobacteriaceae</taxon>
        <taxon>Musicola</taxon>
    </lineage>
</organism>
<dbReference type="HOGENOM" id="CLU_038053_0_0_6"/>
<evidence type="ECO:0000256" key="7">
    <source>
        <dbReference type="ARBA" id="ARBA00023209"/>
    </source>
</evidence>
<feature type="active site" evidence="9">
    <location>
        <position position="292"/>
    </location>
</feature>
<dbReference type="SMART" id="SM00155">
    <property type="entry name" value="PLDc"/>
    <property type="match status" value="2"/>
</dbReference>
<comment type="similarity">
    <text evidence="9">Belongs to the phospholipase D family. Cardiolipin synthase subfamily. ClsB sub-subfamily.</text>
</comment>
<evidence type="ECO:0000256" key="5">
    <source>
        <dbReference type="ARBA" id="ARBA00023098"/>
    </source>
</evidence>
<evidence type="ECO:0000256" key="4">
    <source>
        <dbReference type="ARBA" id="ARBA00022737"/>
    </source>
</evidence>
<dbReference type="GO" id="GO:0008808">
    <property type="term" value="F:cardiolipin synthase activity"/>
    <property type="evidence" value="ECO:0007669"/>
    <property type="project" value="InterPro"/>
</dbReference>
<dbReference type="InterPro" id="IPR030872">
    <property type="entry name" value="Cardiolipin_synth_ClsB"/>
</dbReference>
<dbReference type="PIRSF" id="PIRSF000850">
    <property type="entry name" value="Phospholipase_D_PSS"/>
    <property type="match status" value="1"/>
</dbReference>
<reference evidence="11" key="1">
    <citation type="submission" date="2009-06" db="EMBL/GenBank/DDBJ databases">
        <title>Complete sequence of Dickeya dadantii Ech703.</title>
        <authorList>
            <consortium name="US DOE Joint Genome Institute"/>
            <person name="Lucas S."/>
            <person name="Copeland A."/>
            <person name="Lapidus A."/>
            <person name="Glavina del Rio T."/>
            <person name="Dalin E."/>
            <person name="Tice H."/>
            <person name="Bruce D."/>
            <person name="Goodwin L."/>
            <person name="Pitluck S."/>
            <person name="Chertkov O."/>
            <person name="Brettin T."/>
            <person name="Detter J.C."/>
            <person name="Han C."/>
            <person name="Larimer F."/>
            <person name="Land M."/>
            <person name="Hauser L."/>
            <person name="Kyrpides N."/>
            <person name="Mikhailova N."/>
            <person name="Balakrishnan V."/>
            <person name="Glasner J."/>
            <person name="Perna N.T."/>
        </authorList>
    </citation>
    <scope>NUCLEOTIDE SEQUENCE [LARGE SCALE GENOMIC DNA]</scope>
    <source>
        <strain evidence="11">Ech703</strain>
    </source>
</reference>
<evidence type="ECO:0000313" key="11">
    <source>
        <dbReference type="EMBL" id="ACS86207.1"/>
    </source>
</evidence>
<keyword evidence="1 9" id="KW-1003">Cell membrane</keyword>
<keyword evidence="7 9" id="KW-0594">Phospholipid biosynthesis</keyword>
<evidence type="ECO:0000256" key="8">
    <source>
        <dbReference type="ARBA" id="ARBA00023264"/>
    </source>
</evidence>
<feature type="active site" evidence="9">
    <location>
        <position position="115"/>
    </location>
</feature>
<keyword evidence="12" id="KW-1185">Reference proteome</keyword>
<dbReference type="EMBL" id="CP001654">
    <property type="protein sequence ID" value="ACS86207.1"/>
    <property type="molecule type" value="Genomic_DNA"/>
</dbReference>
<name>C6C907_MUSP7</name>
<keyword evidence="5 9" id="KW-0443">Lipid metabolism</keyword>
<comment type="subcellular location">
    <subcellularLocation>
        <location evidence="9">Cell membrane</location>
        <topology evidence="9">Peripheral membrane protein</topology>
    </subcellularLocation>
</comment>
<dbReference type="InterPro" id="IPR001736">
    <property type="entry name" value="PLipase_D/transphosphatidylase"/>
</dbReference>
<gene>
    <name evidence="9" type="primary">clsB</name>
    <name evidence="11" type="ordered locus">Dd703_2425</name>
</gene>
<dbReference type="SUPFAM" id="SSF56024">
    <property type="entry name" value="Phospholipase D/nuclease"/>
    <property type="match status" value="2"/>
</dbReference>
<keyword evidence="4" id="KW-0677">Repeat</keyword>
<dbReference type="Proteomes" id="UP000002734">
    <property type="component" value="Chromosome"/>
</dbReference>
<proteinExistence type="inferred from homology"/>
<dbReference type="GO" id="GO:0005886">
    <property type="term" value="C:plasma membrane"/>
    <property type="evidence" value="ECO:0007669"/>
    <property type="project" value="UniProtKB-SubCell"/>
</dbReference>
<dbReference type="PANTHER" id="PTHR21248:SF23">
    <property type="entry name" value="CARDIOLIPIN SYNTHASE B"/>
    <property type="match status" value="1"/>
</dbReference>
<keyword evidence="2 9" id="KW-0444">Lipid biosynthesis</keyword>
<keyword evidence="8 9" id="KW-1208">Phospholipid metabolism</keyword>
<dbReference type="RefSeq" id="WP_015854114.1">
    <property type="nucleotide sequence ID" value="NC_012880.1"/>
</dbReference>
<dbReference type="AlphaFoldDB" id="C6C907"/>
<protein>
    <recommendedName>
        <fullName evidence="9">Cardiolipin synthase B</fullName>
        <shortName evidence="9">CL synthase</shortName>
        <ecNumber evidence="9">2.7.8.-</ecNumber>
    </recommendedName>
</protein>
<dbReference type="EC" id="2.7.8.-" evidence="9"/>
<comment type="function">
    <text evidence="9">Catalyzes the phosphatidyl group transfer from one phosphatidylglycerol molecule to another to form cardiolipin (CL) (diphosphatidylglycerol) and glycerol.</text>
</comment>
<dbReference type="KEGG" id="dda:Dd703_2425"/>
<dbReference type="NCBIfam" id="NF008427">
    <property type="entry name" value="PRK11263.1"/>
    <property type="match status" value="1"/>
</dbReference>
<evidence type="ECO:0000256" key="3">
    <source>
        <dbReference type="ARBA" id="ARBA00022679"/>
    </source>
</evidence>
<feature type="domain" description="PLD phosphodiesterase" evidence="10">
    <location>
        <begin position="108"/>
        <end position="135"/>
    </location>
</feature>
<dbReference type="eggNOG" id="COG1502">
    <property type="taxonomic scope" value="Bacteria"/>
</dbReference>
<evidence type="ECO:0000256" key="1">
    <source>
        <dbReference type="ARBA" id="ARBA00022475"/>
    </source>
</evidence>
<dbReference type="PANTHER" id="PTHR21248">
    <property type="entry name" value="CARDIOLIPIN SYNTHASE"/>
    <property type="match status" value="1"/>
</dbReference>
<feature type="active site" evidence="9">
    <location>
        <position position="297"/>
    </location>
</feature>
<dbReference type="HAMAP" id="MF_01917">
    <property type="entry name" value="Cardiolipin_synth_ClsB"/>
    <property type="match status" value="1"/>
</dbReference>
<accession>C6C907</accession>
<dbReference type="PROSITE" id="PS50035">
    <property type="entry name" value="PLD"/>
    <property type="match status" value="2"/>
</dbReference>
<dbReference type="CDD" id="cd09159">
    <property type="entry name" value="PLDc_ybhO_like_2"/>
    <property type="match status" value="1"/>
</dbReference>
<evidence type="ECO:0000256" key="6">
    <source>
        <dbReference type="ARBA" id="ARBA00023136"/>
    </source>
</evidence>
<keyword evidence="6 9" id="KW-0472">Membrane</keyword>
<evidence type="ECO:0000313" key="12">
    <source>
        <dbReference type="Proteomes" id="UP000002734"/>
    </source>
</evidence>